<evidence type="ECO:0000313" key="3">
    <source>
        <dbReference type="EMBL" id="OAF70522.1"/>
    </source>
</evidence>
<dbReference type="AlphaFoldDB" id="A0A177BA36"/>
<evidence type="ECO:0000259" key="2">
    <source>
        <dbReference type="PROSITE" id="PS51745"/>
    </source>
</evidence>
<name>A0A177BA36_9BILA</name>
<dbReference type="GO" id="GO:0070971">
    <property type="term" value="C:endoplasmic reticulum exit site"/>
    <property type="evidence" value="ECO:0007669"/>
    <property type="project" value="TreeGrafter"/>
</dbReference>
<dbReference type="Proteomes" id="UP000078046">
    <property type="component" value="Unassembled WGS sequence"/>
</dbReference>
<dbReference type="InterPro" id="IPR000270">
    <property type="entry name" value="PB1_dom"/>
</dbReference>
<organism evidence="3 4">
    <name type="scientific">Intoshia linei</name>
    <dbReference type="NCBI Taxonomy" id="1819745"/>
    <lineage>
        <taxon>Eukaryota</taxon>
        <taxon>Metazoa</taxon>
        <taxon>Spiralia</taxon>
        <taxon>Lophotrochozoa</taxon>
        <taxon>Mesozoa</taxon>
        <taxon>Orthonectida</taxon>
        <taxon>Rhopaluridae</taxon>
        <taxon>Intoshia</taxon>
    </lineage>
</organism>
<feature type="region of interest" description="Disordered" evidence="1">
    <location>
        <begin position="218"/>
        <end position="388"/>
    </location>
</feature>
<dbReference type="GO" id="GO:0048208">
    <property type="term" value="P:COPII vesicle coating"/>
    <property type="evidence" value="ECO:0007669"/>
    <property type="project" value="InterPro"/>
</dbReference>
<keyword evidence="4" id="KW-1185">Reference proteome</keyword>
<dbReference type="PANTHER" id="PTHR15335:SF7">
    <property type="entry name" value="PROTEIN TFG"/>
    <property type="match status" value="1"/>
</dbReference>
<dbReference type="Pfam" id="PF00564">
    <property type="entry name" value="PB1"/>
    <property type="match status" value="1"/>
</dbReference>
<feature type="compositionally biased region" description="Polar residues" evidence="1">
    <location>
        <begin position="356"/>
        <end position="370"/>
    </location>
</feature>
<dbReference type="SUPFAM" id="SSF54277">
    <property type="entry name" value="CAD &amp; PB1 domains"/>
    <property type="match status" value="1"/>
</dbReference>
<feature type="compositionally biased region" description="Polar residues" evidence="1">
    <location>
        <begin position="268"/>
        <end position="295"/>
    </location>
</feature>
<dbReference type="PANTHER" id="PTHR15335">
    <property type="entry name" value="PROTEIN TFG"/>
    <property type="match status" value="1"/>
</dbReference>
<evidence type="ECO:0000256" key="1">
    <source>
        <dbReference type="SAM" id="MobiDB-lite"/>
    </source>
</evidence>
<dbReference type="GO" id="GO:0042802">
    <property type="term" value="F:identical protein binding"/>
    <property type="evidence" value="ECO:0007669"/>
    <property type="project" value="InterPro"/>
</dbReference>
<dbReference type="OrthoDB" id="1594986at2759"/>
<feature type="compositionally biased region" description="Low complexity" evidence="1">
    <location>
        <begin position="231"/>
        <end position="247"/>
    </location>
</feature>
<dbReference type="EMBL" id="LWCA01000138">
    <property type="protein sequence ID" value="OAF70522.1"/>
    <property type="molecule type" value="Genomic_DNA"/>
</dbReference>
<comment type="caution">
    <text evidence="3">The sequence shown here is derived from an EMBL/GenBank/DDBJ whole genome shotgun (WGS) entry which is preliminary data.</text>
</comment>
<dbReference type="InterPro" id="IPR053793">
    <property type="entry name" value="PB1-like"/>
</dbReference>
<sequence length="388" mass="44447">MENEMKMNKITENIAKMSTLGQIHVKFRYGNDFRKVVIHNEDIPYDDIILMIKRIYKDEIPNINNIFVKYLDEDNDLITMTDSSQVSMAIIKRDDKDKKMDLRIFDSKELANKSFLNENVNECGSSLMESIHSQLNTIITILNSSKEEKDVAVKRQTKPIISRMLETENKKTCTTPISSPLSIIPTQSEASIPKVPAFAEKNDSYNYFSRQNTTQTNDAYGSAFRKPENPQYSDQQQKQTSYTQQSYADNSKYGNYKSPAVAPLPPQNAYQKNFNSPTQRFNQDVPSQQMQNFPQGQYMPAFGDKSQNNTFPPGNNIPMPGSNQYYPNSQQSFGNSQSQPELKPKEFERAPPPMSSVPQMGDSNLNSNPYSRRANDERSMNSMPYHYQ</sequence>
<feature type="domain" description="PB1" evidence="2">
    <location>
        <begin position="22"/>
        <end position="107"/>
    </location>
</feature>
<dbReference type="PROSITE" id="PS51745">
    <property type="entry name" value="PB1"/>
    <property type="match status" value="1"/>
</dbReference>
<dbReference type="Gene3D" id="3.10.20.90">
    <property type="entry name" value="Phosphatidylinositol 3-kinase Catalytic Subunit, Chain A, domain 1"/>
    <property type="match status" value="1"/>
</dbReference>
<accession>A0A177BA36</accession>
<protein>
    <recommendedName>
        <fullName evidence="2">PB1 domain-containing protein</fullName>
    </recommendedName>
</protein>
<gene>
    <name evidence="3" type="ORF">A3Q56_01735</name>
</gene>
<dbReference type="InterPro" id="IPR033512">
    <property type="entry name" value="TFG"/>
</dbReference>
<evidence type="ECO:0000313" key="4">
    <source>
        <dbReference type="Proteomes" id="UP000078046"/>
    </source>
</evidence>
<proteinExistence type="predicted"/>
<feature type="compositionally biased region" description="Low complexity" evidence="1">
    <location>
        <begin position="328"/>
        <end position="339"/>
    </location>
</feature>
<dbReference type="SMART" id="SM00666">
    <property type="entry name" value="PB1"/>
    <property type="match status" value="1"/>
</dbReference>
<reference evidence="3 4" key="1">
    <citation type="submission" date="2016-04" db="EMBL/GenBank/DDBJ databases">
        <title>The genome of Intoshia linei affirms orthonectids as highly simplified spiralians.</title>
        <authorList>
            <person name="Mikhailov K.V."/>
            <person name="Slusarev G.S."/>
            <person name="Nikitin M.A."/>
            <person name="Logacheva M.D."/>
            <person name="Penin A."/>
            <person name="Aleoshin V."/>
            <person name="Panchin Y.V."/>
        </authorList>
    </citation>
    <scope>NUCLEOTIDE SEQUENCE [LARGE SCALE GENOMIC DNA]</scope>
    <source>
        <strain evidence="3">Intl2013</strain>
        <tissue evidence="3">Whole animal</tissue>
    </source>
</reference>